<evidence type="ECO:0000313" key="2">
    <source>
        <dbReference type="Proteomes" id="UP000037688"/>
    </source>
</evidence>
<keyword evidence="2" id="KW-1185">Reference proteome</keyword>
<gene>
    <name evidence="1" type="ORF">AMS66_31245</name>
</gene>
<dbReference type="Proteomes" id="UP000037688">
    <property type="component" value="Unassembled WGS sequence"/>
</dbReference>
<dbReference type="OrthoDB" id="2111592at2"/>
<accession>A0A0N0UGK8</accession>
<name>A0A0N0UGK8_9BACL</name>
<organism evidence="1 2">
    <name type="scientific">Paenibacillus xylanivorans</name>
    <dbReference type="NCBI Taxonomy" id="1705561"/>
    <lineage>
        <taxon>Bacteria</taxon>
        <taxon>Bacillati</taxon>
        <taxon>Bacillota</taxon>
        <taxon>Bacilli</taxon>
        <taxon>Bacillales</taxon>
        <taxon>Paenibacillaceae</taxon>
        <taxon>Paenibacillus</taxon>
    </lineage>
</organism>
<dbReference type="EMBL" id="LITU01000083">
    <property type="protein sequence ID" value="KOY12861.1"/>
    <property type="molecule type" value="Genomic_DNA"/>
</dbReference>
<dbReference type="PATRIC" id="fig|1705561.3.peg.6619"/>
<dbReference type="RefSeq" id="WP_053784467.1">
    <property type="nucleotide sequence ID" value="NZ_LITU01000083.1"/>
</dbReference>
<dbReference type="AlphaFoldDB" id="A0A0N0UGK8"/>
<reference evidence="1 2" key="1">
    <citation type="submission" date="2015-08" db="EMBL/GenBank/DDBJ databases">
        <title>Draft genome sequence of cellulolytic and xylanolytic Paenibacillus sp. A59, isolated from a decaying forest soil from Patagonia, Argentina.</title>
        <authorList>
            <person name="Ghio S."/>
            <person name="Caceres A.M."/>
            <person name="Talia P."/>
            <person name="Grasso D."/>
            <person name="Campos E."/>
        </authorList>
    </citation>
    <scope>NUCLEOTIDE SEQUENCE [LARGE SCALE GENOMIC DNA]</scope>
    <source>
        <strain evidence="1 2">A59</strain>
    </source>
</reference>
<comment type="caution">
    <text evidence="1">The sequence shown here is derived from an EMBL/GenBank/DDBJ whole genome shotgun (WGS) entry which is preliminary data.</text>
</comment>
<evidence type="ECO:0000313" key="1">
    <source>
        <dbReference type="EMBL" id="KOY12861.1"/>
    </source>
</evidence>
<sequence>MAKKMIIKGVGTFMAKRYPTDPLGAIEVITLGTLQDLKIDLNVELEDIFGGDGLFAIDVLVKSKSIEVSATDAKFDLDAIQLMMGSTVQEQVDSYVWVLNEQDTAATGAANSGFAEVKPKFASKIYGNNGDITVRLKDSNKLLKQLISNAAAVAPDEFFYDEANDVVVLNAAHISKEIVLNYKREEVVDMVDLLVDEVPFPISVIHHGTFQQKDGSFAGVETELYMCRAKGTFSINAQRAAASASAISLQILDPERADGKLGSIKRFSATSKI</sequence>
<proteinExistence type="predicted"/>
<protein>
    <submittedName>
        <fullName evidence="1">Uncharacterized protein</fullName>
    </submittedName>
</protein>